<comment type="caution">
    <text evidence="2">The sequence shown here is derived from an EMBL/GenBank/DDBJ whole genome shotgun (WGS) entry which is preliminary data.</text>
</comment>
<reference evidence="3" key="1">
    <citation type="journal article" date="2019" name="Int. J. Syst. Evol. Microbiol.">
        <title>The Global Catalogue of Microorganisms (GCM) 10K type strain sequencing project: providing services to taxonomists for standard genome sequencing and annotation.</title>
        <authorList>
            <consortium name="The Broad Institute Genomics Platform"/>
            <consortium name="The Broad Institute Genome Sequencing Center for Infectious Disease"/>
            <person name="Wu L."/>
            <person name="Ma J."/>
        </authorList>
    </citation>
    <scope>NUCLEOTIDE SEQUENCE [LARGE SCALE GENOMIC DNA]</scope>
    <source>
        <strain evidence="3">CGMCC 1.16031</strain>
    </source>
</reference>
<keyword evidence="3" id="KW-1185">Reference proteome</keyword>
<evidence type="ECO:0000256" key="1">
    <source>
        <dbReference type="SAM" id="MobiDB-lite"/>
    </source>
</evidence>
<sequence>MGKGSTDIPETKAEQMQAQVAMRRWNDYQTLFKPYENKFMRRVDAMNGEAEMNVASDLSMRPLANAFAKEGLKIRNSMMQNGVNPNSGRFQSGIREGETGLAGSKVDTASRGTSSQQDRYVSGIQNIVAMGQGQAGNAMQGLTDIASMAQQDAQNSVLNSMQNSALRQEVAGTAIGAGLRWGIESPTPPPKDTPTPPVSPPR</sequence>
<dbReference type="EMBL" id="JBHSUS010000001">
    <property type="protein sequence ID" value="MFC6441032.1"/>
    <property type="molecule type" value="Genomic_DNA"/>
</dbReference>
<organism evidence="2 3">
    <name type="scientific">Pseudobowmanella zhangzhouensis</name>
    <dbReference type="NCBI Taxonomy" id="1537679"/>
    <lineage>
        <taxon>Bacteria</taxon>
        <taxon>Pseudomonadati</taxon>
        <taxon>Pseudomonadota</taxon>
        <taxon>Gammaproteobacteria</taxon>
        <taxon>Alteromonadales</taxon>
        <taxon>Alteromonadaceae</taxon>
    </lineage>
</organism>
<evidence type="ECO:0000313" key="3">
    <source>
        <dbReference type="Proteomes" id="UP001596364"/>
    </source>
</evidence>
<dbReference type="RefSeq" id="WP_131258628.1">
    <property type="nucleotide sequence ID" value="NZ_JBHSUS010000001.1"/>
</dbReference>
<protein>
    <submittedName>
        <fullName evidence="2">Uncharacterized protein</fullName>
    </submittedName>
</protein>
<name>A0ABW1XPD1_9ALTE</name>
<gene>
    <name evidence="2" type="ORF">ACFP85_12835</name>
</gene>
<evidence type="ECO:0000313" key="2">
    <source>
        <dbReference type="EMBL" id="MFC6441032.1"/>
    </source>
</evidence>
<dbReference type="Proteomes" id="UP001596364">
    <property type="component" value="Unassembled WGS sequence"/>
</dbReference>
<feature type="compositionally biased region" description="Pro residues" evidence="1">
    <location>
        <begin position="186"/>
        <end position="202"/>
    </location>
</feature>
<proteinExistence type="predicted"/>
<feature type="region of interest" description="Disordered" evidence="1">
    <location>
        <begin position="180"/>
        <end position="202"/>
    </location>
</feature>
<accession>A0ABW1XPD1</accession>